<keyword evidence="4" id="KW-0508">mRNA splicing</keyword>
<evidence type="ECO:0000256" key="7">
    <source>
        <dbReference type="PROSITE-ProRule" id="PRU00221"/>
    </source>
</evidence>
<evidence type="ECO:0000259" key="10">
    <source>
        <dbReference type="Pfam" id="PF03372"/>
    </source>
</evidence>
<feature type="repeat" description="WD" evidence="7">
    <location>
        <begin position="150"/>
        <end position="184"/>
    </location>
</feature>
<keyword evidence="9" id="KW-0812">Transmembrane</keyword>
<dbReference type="Proteomes" id="UP000663843">
    <property type="component" value="Unassembled WGS sequence"/>
</dbReference>
<keyword evidence="1 7" id="KW-0853">WD repeat</keyword>
<keyword evidence="9" id="KW-1133">Transmembrane helix</keyword>
<dbReference type="Gene3D" id="3.60.10.10">
    <property type="entry name" value="Endonuclease/exonuclease/phosphatase"/>
    <property type="match status" value="1"/>
</dbReference>
<evidence type="ECO:0000256" key="1">
    <source>
        <dbReference type="ARBA" id="ARBA00022574"/>
    </source>
</evidence>
<feature type="repeat" description="WD" evidence="7">
    <location>
        <begin position="98"/>
        <end position="139"/>
    </location>
</feature>
<reference evidence="11" key="1">
    <citation type="submission" date="2021-01" db="EMBL/GenBank/DDBJ databases">
        <authorList>
            <person name="Kaushik A."/>
        </authorList>
    </citation>
    <scope>NUCLEOTIDE SEQUENCE</scope>
    <source>
        <strain evidence="11">AG2-2IIIB</strain>
    </source>
</reference>
<evidence type="ECO:0000313" key="11">
    <source>
        <dbReference type="EMBL" id="CAE6431666.1"/>
    </source>
</evidence>
<evidence type="ECO:0000256" key="9">
    <source>
        <dbReference type="SAM" id="Phobius"/>
    </source>
</evidence>
<dbReference type="AlphaFoldDB" id="A0A8H3AL61"/>
<comment type="caution">
    <text evidence="11">The sequence shown here is derived from an EMBL/GenBank/DDBJ whole genome shotgun (WGS) entry which is preliminary data.</text>
</comment>
<dbReference type="GO" id="GO:0000387">
    <property type="term" value="P:spliceosomal snRNP assembly"/>
    <property type="evidence" value="ECO:0007669"/>
    <property type="project" value="TreeGrafter"/>
</dbReference>
<name>A0A8H3AL61_9AGAM</name>
<evidence type="ECO:0000256" key="3">
    <source>
        <dbReference type="ARBA" id="ARBA00022737"/>
    </source>
</evidence>
<evidence type="ECO:0000313" key="12">
    <source>
        <dbReference type="Proteomes" id="UP000663843"/>
    </source>
</evidence>
<dbReference type="InterPro" id="IPR005135">
    <property type="entry name" value="Endo/exonuclease/phosphatase"/>
</dbReference>
<dbReference type="PANTHER" id="PTHR19877">
    <property type="entry name" value="EUKARYOTIC TRANSLATION INITIATION FACTOR 3 SUBUNIT I"/>
    <property type="match status" value="1"/>
</dbReference>
<comment type="similarity">
    <text evidence="5">Belongs to the WD repeat STRAP family.</text>
</comment>
<dbReference type="PANTHER" id="PTHR19877:SF13">
    <property type="entry name" value="SERINE-THREONINE KINASE RECEPTOR-ASSOCIATED PROTEIN"/>
    <property type="match status" value="1"/>
</dbReference>
<dbReference type="InterPro" id="IPR015943">
    <property type="entry name" value="WD40/YVTN_repeat-like_dom_sf"/>
</dbReference>
<evidence type="ECO:0000256" key="2">
    <source>
        <dbReference type="ARBA" id="ARBA00022664"/>
    </source>
</evidence>
<dbReference type="GO" id="GO:0003723">
    <property type="term" value="F:RNA binding"/>
    <property type="evidence" value="ECO:0007669"/>
    <property type="project" value="TreeGrafter"/>
</dbReference>
<proteinExistence type="inferred from homology"/>
<dbReference type="PROSITE" id="PS50082">
    <property type="entry name" value="WD_REPEATS_2"/>
    <property type="match status" value="4"/>
</dbReference>
<evidence type="ECO:0000256" key="5">
    <source>
        <dbReference type="ARBA" id="ARBA00038394"/>
    </source>
</evidence>
<evidence type="ECO:0000256" key="6">
    <source>
        <dbReference type="ARBA" id="ARBA00040390"/>
    </source>
</evidence>
<evidence type="ECO:0000256" key="4">
    <source>
        <dbReference type="ARBA" id="ARBA00023187"/>
    </source>
</evidence>
<feature type="domain" description="Endonuclease/exonuclease/phosphatase" evidence="10">
    <location>
        <begin position="377"/>
        <end position="671"/>
    </location>
</feature>
<dbReference type="EMBL" id="CAJMWT010002072">
    <property type="protein sequence ID" value="CAE6431666.1"/>
    <property type="molecule type" value="Genomic_DNA"/>
</dbReference>
<feature type="transmembrane region" description="Helical" evidence="9">
    <location>
        <begin position="832"/>
        <end position="855"/>
    </location>
</feature>
<dbReference type="SUPFAM" id="SSF50978">
    <property type="entry name" value="WD40 repeat-like"/>
    <property type="match status" value="1"/>
</dbReference>
<sequence length="885" mass="94624">MAAMRNTPLTCSGHTRPVVHLAFSPAQESDGTYLLVSSCKDGNPMLRDWRGDWVGTFVGHKGAVWQTKLSSDSARALSGSADFTAKLWDTYTGQPLASLPHEHIVRTVAFGPDGTRGLTAGHEKKIRIWDLARAGQTQADPSFLKAPGLATAHEGTVKSVVWGNEHFGVSAGDDAVVRWWDLRTLASPFHLKLPEAPTSMELSIPTQTLTITHGKTVSFVPLAGPESGPSHQVTLAHAPSSASLHPVFGDRFVAGSVGDPWVRVYGLEMGEEREVYKGHHGPVHCVEYSPDGEMYATGSEDGTIRLWQTTPGKSYGLWQGTMNGGARALVGAAPTQAVLGLGHSEVGGVERLPTPATVQTSNATLEAHHDESNIRVLTFNCWGLRFVSQHRLARITAIAERILNATPAYDVVALQELWLKSDHALVAEAVSSVLPYSTVFYSGAFGSGLSLFSRYPIEQAQMHPFALAGDPIDVLGGDWFVGKGVAAATLSHPVLGHVELLTSHMFARGGETGTVLQQAHRLIGAWEYAQLIRRAAELGRYVIVAGDFNAVDGSAPLEFIRAHAKVQDAWWATHNLSSPAVPIVFPIPKQGAATSALAAIHEHGVTADSPLNSWSAGKPLDAVARRHLGKRLDYVLYRGPDARAEYDLVASEAKVVMTERMPDLGVSLSDHFGVEAVLEIAPAGVSTQSSDEILPPLPIPPPVSRTRALILHDTLHVLHAAIPASYAASTAYLTTGIACAFSLVALAVAAGAVGWGPNAKRYRARVGRSNSASPVRAERKRARAYTTPAPQSPTSQPQPSSEPSIPPAPTPALALRLAFLPSKSKRPIEAPWWLGIVLVLVGALLAAVGTTLLYAGVLFGRWERNAIWDVIDQMERVNSRGGIGQ</sequence>
<protein>
    <recommendedName>
        <fullName evidence="6">Serine-threonine kinase receptor-associated protein</fullName>
    </recommendedName>
</protein>
<dbReference type="InterPro" id="IPR036322">
    <property type="entry name" value="WD40_repeat_dom_sf"/>
</dbReference>
<dbReference type="Pfam" id="PF03372">
    <property type="entry name" value="Exo_endo_phos"/>
    <property type="match status" value="1"/>
</dbReference>
<evidence type="ECO:0000256" key="8">
    <source>
        <dbReference type="SAM" id="MobiDB-lite"/>
    </source>
</evidence>
<keyword evidence="2" id="KW-0507">mRNA processing</keyword>
<dbReference type="InterPro" id="IPR036691">
    <property type="entry name" value="Endo/exonu/phosph_ase_sf"/>
</dbReference>
<feature type="repeat" description="WD" evidence="7">
    <location>
        <begin position="57"/>
        <end position="98"/>
    </location>
</feature>
<feature type="repeat" description="WD" evidence="7">
    <location>
        <begin position="276"/>
        <end position="317"/>
    </location>
</feature>
<feature type="transmembrane region" description="Helical" evidence="9">
    <location>
        <begin position="731"/>
        <end position="755"/>
    </location>
</feature>
<dbReference type="GO" id="GO:0003824">
    <property type="term" value="F:catalytic activity"/>
    <property type="evidence" value="ECO:0007669"/>
    <property type="project" value="InterPro"/>
</dbReference>
<dbReference type="GO" id="GO:0032797">
    <property type="term" value="C:SMN complex"/>
    <property type="evidence" value="ECO:0007669"/>
    <property type="project" value="TreeGrafter"/>
</dbReference>
<dbReference type="CDD" id="cd00200">
    <property type="entry name" value="WD40"/>
    <property type="match status" value="1"/>
</dbReference>
<accession>A0A8H3AL61</accession>
<dbReference type="PROSITE" id="PS50294">
    <property type="entry name" value="WD_REPEATS_REGION"/>
    <property type="match status" value="3"/>
</dbReference>
<organism evidence="11 12">
    <name type="scientific">Rhizoctonia solani</name>
    <dbReference type="NCBI Taxonomy" id="456999"/>
    <lineage>
        <taxon>Eukaryota</taxon>
        <taxon>Fungi</taxon>
        <taxon>Dikarya</taxon>
        <taxon>Basidiomycota</taxon>
        <taxon>Agaricomycotina</taxon>
        <taxon>Agaricomycetes</taxon>
        <taxon>Cantharellales</taxon>
        <taxon>Ceratobasidiaceae</taxon>
        <taxon>Rhizoctonia</taxon>
    </lineage>
</organism>
<dbReference type="InterPro" id="IPR001680">
    <property type="entry name" value="WD40_rpt"/>
</dbReference>
<dbReference type="Pfam" id="PF00400">
    <property type="entry name" value="WD40"/>
    <property type="match status" value="3"/>
</dbReference>
<gene>
    <name evidence="11" type="ORF">RDB_LOCUS64907</name>
</gene>
<dbReference type="SUPFAM" id="SSF56219">
    <property type="entry name" value="DNase I-like"/>
    <property type="match status" value="1"/>
</dbReference>
<dbReference type="Gene3D" id="2.130.10.10">
    <property type="entry name" value="YVTN repeat-like/Quinoprotein amine dehydrogenase"/>
    <property type="match status" value="1"/>
</dbReference>
<keyword evidence="9" id="KW-0472">Membrane</keyword>
<keyword evidence="3" id="KW-0677">Repeat</keyword>
<feature type="region of interest" description="Disordered" evidence="8">
    <location>
        <begin position="766"/>
        <end position="807"/>
    </location>
</feature>
<dbReference type="SMART" id="SM00320">
    <property type="entry name" value="WD40"/>
    <property type="match status" value="5"/>
</dbReference>
<feature type="compositionally biased region" description="Low complexity" evidence="8">
    <location>
        <begin position="784"/>
        <end position="803"/>
    </location>
</feature>